<dbReference type="EMBL" id="SZQA01000016">
    <property type="protein sequence ID" value="TKK87439.1"/>
    <property type="molecule type" value="Genomic_DNA"/>
</dbReference>
<dbReference type="OrthoDB" id="3427879at2"/>
<dbReference type="Proteomes" id="UP000308705">
    <property type="component" value="Unassembled WGS sequence"/>
</dbReference>
<dbReference type="AlphaFoldDB" id="A0A4U3MFU9"/>
<comment type="caution">
    <text evidence="1">The sequence shown here is derived from an EMBL/GenBank/DDBJ whole genome shotgun (WGS) entry which is preliminary data.</text>
</comment>
<reference evidence="1 2" key="1">
    <citation type="submission" date="2019-04" db="EMBL/GenBank/DDBJ databases">
        <title>Herbidospora sp. NEAU-GS14.nov., a novel actinomycete isolated from soil.</title>
        <authorList>
            <person name="Han L."/>
        </authorList>
    </citation>
    <scope>NUCLEOTIDE SEQUENCE [LARGE SCALE GENOMIC DNA]</scope>
    <source>
        <strain evidence="1 2">NEAU-GS14</strain>
    </source>
</reference>
<keyword evidence="2" id="KW-1185">Reference proteome</keyword>
<sequence>MIGIEDCLSEAMAIPGALGAILVDHTSGTALAMEGLPDPERSAIGLSETFRATLDGLALSSPDGTVRIDDLIITTDHGYQLIKPMETMWDGPLLICVRLDRDRANLALARRRLDSISHELIAS</sequence>
<accession>A0A4U3MFU9</accession>
<evidence type="ECO:0000313" key="1">
    <source>
        <dbReference type="EMBL" id="TKK87439.1"/>
    </source>
</evidence>
<proteinExistence type="predicted"/>
<evidence type="ECO:0000313" key="2">
    <source>
        <dbReference type="Proteomes" id="UP000308705"/>
    </source>
</evidence>
<name>A0A4U3MFU9_9ACTN</name>
<protein>
    <submittedName>
        <fullName evidence="1">Roadblock/LC7 domain-containing protein</fullName>
    </submittedName>
</protein>
<organism evidence="1 2">
    <name type="scientific">Herbidospora galbida</name>
    <dbReference type="NCBI Taxonomy" id="2575442"/>
    <lineage>
        <taxon>Bacteria</taxon>
        <taxon>Bacillati</taxon>
        <taxon>Actinomycetota</taxon>
        <taxon>Actinomycetes</taxon>
        <taxon>Streptosporangiales</taxon>
        <taxon>Streptosporangiaceae</taxon>
        <taxon>Herbidospora</taxon>
    </lineage>
</organism>
<gene>
    <name evidence="1" type="ORF">FDA94_18305</name>
</gene>
<dbReference type="RefSeq" id="WP_137248272.1">
    <property type="nucleotide sequence ID" value="NZ_SZQA01000016.1"/>
</dbReference>